<keyword evidence="4 11" id="KW-0732">Signal</keyword>
<dbReference type="GO" id="GO:0005576">
    <property type="term" value="C:extracellular region"/>
    <property type="evidence" value="ECO:0007669"/>
    <property type="project" value="UniProtKB-SubCell"/>
</dbReference>
<comment type="similarity">
    <text evidence="2">Belongs to the peptidase S1 family.</text>
</comment>
<dbReference type="SUPFAM" id="SSF50494">
    <property type="entry name" value="Trypsin-like serine proteases"/>
    <property type="match status" value="1"/>
</dbReference>
<dbReference type="InterPro" id="IPR043504">
    <property type="entry name" value="Peptidase_S1_PA_chymotrypsin"/>
</dbReference>
<dbReference type="OrthoDB" id="8033859at2759"/>
<dbReference type="InterPro" id="IPR050430">
    <property type="entry name" value="Peptidase_S1"/>
</dbReference>
<keyword evidence="6" id="KW-0720">Serine protease</keyword>
<gene>
    <name evidence="14" type="primary">LOC115631514</name>
</gene>
<dbReference type="InterPro" id="IPR001254">
    <property type="entry name" value="Trypsin_dom"/>
</dbReference>
<accession>A0A6J2U731</accession>
<dbReference type="CDD" id="cd00190">
    <property type="entry name" value="Tryp_SPc"/>
    <property type="match status" value="1"/>
</dbReference>
<evidence type="ECO:0000256" key="3">
    <source>
        <dbReference type="ARBA" id="ARBA00022670"/>
    </source>
</evidence>
<sequence>MRYSLHTHFIIALFAVLEQPASSYINAYRDRIKDIYFNYITQNDLDQSNTDLAATVVSLRTPFSIGLSGGTHFCAGVLASQDTVLTSAHCVTDRNGAVVRTRRVVVVAGSPYRLRNLENEYFVEVKSIKLHPLYRRQNFHDIAVIQLTREVPLSKFIATVTIGRLVVKPGKRCVALGWGRLYEYGPKSNELLFIDAKILPLDDCLETYLIKKTIEEANSDANLCVKSMEPECEWCEGDRGSPVFCDNFLYGIAMGHLNCSRRGPTIFTHVPFHTDWIFGASRAAKNCRLVLHVSVIAWQTFTCLTNPTNFAHL</sequence>
<keyword evidence="5" id="KW-0378">Hydrolase</keyword>
<evidence type="ECO:0000256" key="8">
    <source>
        <dbReference type="ARBA" id="ARBA00023157"/>
    </source>
</evidence>
<dbReference type="InterPro" id="IPR009003">
    <property type="entry name" value="Peptidase_S1_PA"/>
</dbReference>
<keyword evidence="8" id="KW-1015">Disulfide bond</keyword>
<dbReference type="PRINTS" id="PR00722">
    <property type="entry name" value="CHYMOTRYPSIN"/>
</dbReference>
<evidence type="ECO:0000256" key="1">
    <source>
        <dbReference type="ARBA" id="ARBA00004239"/>
    </source>
</evidence>
<evidence type="ECO:0000313" key="14">
    <source>
        <dbReference type="RefSeq" id="XP_030384144.1"/>
    </source>
</evidence>
<evidence type="ECO:0000256" key="7">
    <source>
        <dbReference type="ARBA" id="ARBA00023145"/>
    </source>
</evidence>
<dbReference type="AlphaFoldDB" id="A0A6J2U731"/>
<dbReference type="RefSeq" id="XP_030384144.1">
    <property type="nucleotide sequence ID" value="XM_030528284.1"/>
</dbReference>
<name>A0A6J2U731_DROLE</name>
<dbReference type="InterPro" id="IPR001314">
    <property type="entry name" value="Peptidase_S1A"/>
</dbReference>
<feature type="chain" id="PRO_5026872617" description="trypsin" evidence="11">
    <location>
        <begin position="24"/>
        <end position="313"/>
    </location>
</feature>
<evidence type="ECO:0000256" key="6">
    <source>
        <dbReference type="ARBA" id="ARBA00022825"/>
    </source>
</evidence>
<feature type="signal peptide" evidence="11">
    <location>
        <begin position="1"/>
        <end position="23"/>
    </location>
</feature>
<evidence type="ECO:0000256" key="11">
    <source>
        <dbReference type="SAM" id="SignalP"/>
    </source>
</evidence>
<evidence type="ECO:0000256" key="10">
    <source>
        <dbReference type="ARBA" id="ARBA00038868"/>
    </source>
</evidence>
<evidence type="ECO:0000259" key="12">
    <source>
        <dbReference type="PROSITE" id="PS50240"/>
    </source>
</evidence>
<dbReference type="Gene3D" id="2.40.10.10">
    <property type="entry name" value="Trypsin-like serine proteases"/>
    <property type="match status" value="1"/>
</dbReference>
<evidence type="ECO:0000256" key="2">
    <source>
        <dbReference type="ARBA" id="ARBA00007664"/>
    </source>
</evidence>
<keyword evidence="3" id="KW-0645">Protease</keyword>
<organism evidence="13 14">
    <name type="scientific">Drosophila lebanonensis</name>
    <name type="common">Fruit fly</name>
    <name type="synonym">Scaptodrosophila lebanonensis</name>
    <dbReference type="NCBI Taxonomy" id="7225"/>
    <lineage>
        <taxon>Eukaryota</taxon>
        <taxon>Metazoa</taxon>
        <taxon>Ecdysozoa</taxon>
        <taxon>Arthropoda</taxon>
        <taxon>Hexapoda</taxon>
        <taxon>Insecta</taxon>
        <taxon>Pterygota</taxon>
        <taxon>Neoptera</taxon>
        <taxon>Endopterygota</taxon>
        <taxon>Diptera</taxon>
        <taxon>Brachycera</taxon>
        <taxon>Muscomorpha</taxon>
        <taxon>Ephydroidea</taxon>
        <taxon>Drosophilidae</taxon>
        <taxon>Scaptodrosophila</taxon>
    </lineage>
</organism>
<evidence type="ECO:0000256" key="5">
    <source>
        <dbReference type="ARBA" id="ARBA00022801"/>
    </source>
</evidence>
<evidence type="ECO:0000313" key="13">
    <source>
        <dbReference type="Proteomes" id="UP000504634"/>
    </source>
</evidence>
<dbReference type="GeneID" id="115631514"/>
<dbReference type="GO" id="GO:0004252">
    <property type="term" value="F:serine-type endopeptidase activity"/>
    <property type="evidence" value="ECO:0007669"/>
    <property type="project" value="UniProtKB-EC"/>
</dbReference>
<dbReference type="PANTHER" id="PTHR24276">
    <property type="entry name" value="POLYSERASE-RELATED"/>
    <property type="match status" value="1"/>
</dbReference>
<comment type="subcellular location">
    <subcellularLocation>
        <location evidence="1">Secreted</location>
        <location evidence="1">Extracellular space</location>
    </subcellularLocation>
</comment>
<dbReference type="SMART" id="SM00020">
    <property type="entry name" value="Tryp_SPc"/>
    <property type="match status" value="1"/>
</dbReference>
<dbReference type="Pfam" id="PF00089">
    <property type="entry name" value="Trypsin"/>
    <property type="match status" value="1"/>
</dbReference>
<feature type="domain" description="Peptidase S1" evidence="12">
    <location>
        <begin position="62"/>
        <end position="282"/>
    </location>
</feature>
<keyword evidence="13" id="KW-1185">Reference proteome</keyword>
<keyword evidence="7" id="KW-0865">Zymogen</keyword>
<comment type="catalytic activity">
    <reaction evidence="9">
        <text>Preferential cleavage: Arg-|-Xaa, Lys-|-Xaa.</text>
        <dbReference type="EC" id="3.4.21.4"/>
    </reaction>
</comment>
<dbReference type="Proteomes" id="UP000504634">
    <property type="component" value="Unplaced"/>
</dbReference>
<evidence type="ECO:0000256" key="4">
    <source>
        <dbReference type="ARBA" id="ARBA00022729"/>
    </source>
</evidence>
<dbReference type="EC" id="3.4.21.4" evidence="10"/>
<reference evidence="14" key="1">
    <citation type="submission" date="2025-08" db="UniProtKB">
        <authorList>
            <consortium name="RefSeq"/>
        </authorList>
    </citation>
    <scope>IDENTIFICATION</scope>
    <source>
        <strain evidence="14">11010-0011.00</strain>
        <tissue evidence="14">Whole body</tissue>
    </source>
</reference>
<proteinExistence type="inferred from homology"/>
<dbReference type="PROSITE" id="PS50240">
    <property type="entry name" value="TRYPSIN_DOM"/>
    <property type="match status" value="1"/>
</dbReference>
<evidence type="ECO:0000256" key="9">
    <source>
        <dbReference type="ARBA" id="ARBA00036320"/>
    </source>
</evidence>
<dbReference type="GO" id="GO:0006508">
    <property type="term" value="P:proteolysis"/>
    <property type="evidence" value="ECO:0007669"/>
    <property type="project" value="UniProtKB-KW"/>
</dbReference>
<protein>
    <recommendedName>
        <fullName evidence="10">trypsin</fullName>
        <ecNumber evidence="10">3.4.21.4</ecNumber>
    </recommendedName>
</protein>
<dbReference type="PANTHER" id="PTHR24276:SF91">
    <property type="entry name" value="AT26814P-RELATED"/>
    <property type="match status" value="1"/>
</dbReference>